<name>A0ABV6KV64_9BACI</name>
<organism evidence="2 3">
    <name type="scientific">Robertmurraya beringensis</name>
    <dbReference type="NCBI Taxonomy" id="641660"/>
    <lineage>
        <taxon>Bacteria</taxon>
        <taxon>Bacillati</taxon>
        <taxon>Bacillota</taxon>
        <taxon>Bacilli</taxon>
        <taxon>Bacillales</taxon>
        <taxon>Bacillaceae</taxon>
        <taxon>Robertmurraya</taxon>
    </lineage>
</organism>
<evidence type="ECO:0000313" key="3">
    <source>
        <dbReference type="Proteomes" id="UP001589738"/>
    </source>
</evidence>
<protein>
    <recommendedName>
        <fullName evidence="4">Nucleotide exchange factor GrpE</fullName>
    </recommendedName>
</protein>
<comment type="caution">
    <text evidence="2">The sequence shown here is derived from an EMBL/GenBank/DDBJ whole genome shotgun (WGS) entry which is preliminary data.</text>
</comment>
<evidence type="ECO:0008006" key="4">
    <source>
        <dbReference type="Google" id="ProtNLM"/>
    </source>
</evidence>
<evidence type="ECO:0000256" key="1">
    <source>
        <dbReference type="SAM" id="MobiDB-lite"/>
    </source>
</evidence>
<feature type="compositionally biased region" description="Polar residues" evidence="1">
    <location>
        <begin position="1"/>
        <end position="12"/>
    </location>
</feature>
<proteinExistence type="predicted"/>
<keyword evidence="3" id="KW-1185">Reference proteome</keyword>
<gene>
    <name evidence="2" type="ORF">ACFFHF_18630</name>
</gene>
<dbReference type="RefSeq" id="WP_340903943.1">
    <property type="nucleotide sequence ID" value="NZ_JBHLUU010000118.1"/>
</dbReference>
<feature type="compositionally biased region" description="Basic and acidic residues" evidence="1">
    <location>
        <begin position="26"/>
        <end position="49"/>
    </location>
</feature>
<feature type="region of interest" description="Disordered" evidence="1">
    <location>
        <begin position="1"/>
        <end position="49"/>
    </location>
</feature>
<sequence length="49" mass="5529">MKKTNESSNNEPTIAPGMNTQEELDRDATNKDLERGEVTHVTRVEVDPM</sequence>
<dbReference type="EMBL" id="JBHLUU010000118">
    <property type="protein sequence ID" value="MFC0477221.1"/>
    <property type="molecule type" value="Genomic_DNA"/>
</dbReference>
<evidence type="ECO:0000313" key="2">
    <source>
        <dbReference type="EMBL" id="MFC0477221.1"/>
    </source>
</evidence>
<dbReference type="Proteomes" id="UP001589738">
    <property type="component" value="Unassembled WGS sequence"/>
</dbReference>
<accession>A0ABV6KV64</accession>
<reference evidence="2 3" key="1">
    <citation type="submission" date="2024-09" db="EMBL/GenBank/DDBJ databases">
        <authorList>
            <person name="Sun Q."/>
            <person name="Mori K."/>
        </authorList>
    </citation>
    <scope>NUCLEOTIDE SEQUENCE [LARGE SCALE GENOMIC DNA]</scope>
    <source>
        <strain evidence="2 3">CGMCC 1.9126</strain>
    </source>
</reference>